<evidence type="ECO:0000256" key="1">
    <source>
        <dbReference type="SAM" id="MobiDB-lite"/>
    </source>
</evidence>
<keyword evidence="2" id="KW-0472">Membrane</keyword>
<feature type="transmembrane region" description="Helical" evidence="2">
    <location>
        <begin position="25"/>
        <end position="43"/>
    </location>
</feature>
<organism evidence="3 4">
    <name type="scientific">Phytophthora fragariaefolia</name>
    <dbReference type="NCBI Taxonomy" id="1490495"/>
    <lineage>
        <taxon>Eukaryota</taxon>
        <taxon>Sar</taxon>
        <taxon>Stramenopiles</taxon>
        <taxon>Oomycota</taxon>
        <taxon>Peronosporomycetes</taxon>
        <taxon>Peronosporales</taxon>
        <taxon>Peronosporaceae</taxon>
        <taxon>Phytophthora</taxon>
    </lineage>
</organism>
<keyword evidence="2" id="KW-1133">Transmembrane helix</keyword>
<dbReference type="OrthoDB" id="155064at2759"/>
<feature type="compositionally biased region" description="Basic residues" evidence="1">
    <location>
        <begin position="632"/>
        <end position="643"/>
    </location>
</feature>
<feature type="compositionally biased region" description="Polar residues" evidence="1">
    <location>
        <begin position="666"/>
        <end position="677"/>
    </location>
</feature>
<keyword evidence="2" id="KW-0812">Transmembrane</keyword>
<dbReference type="AlphaFoldDB" id="A0A9W6XWP6"/>
<gene>
    <name evidence="3" type="ORF">Pfra01_001899200</name>
</gene>
<evidence type="ECO:0000313" key="3">
    <source>
        <dbReference type="EMBL" id="GMF48765.1"/>
    </source>
</evidence>
<keyword evidence="4" id="KW-1185">Reference proteome</keyword>
<dbReference type="Gene3D" id="3.40.50.1820">
    <property type="entry name" value="alpha/beta hydrolase"/>
    <property type="match status" value="1"/>
</dbReference>
<dbReference type="Proteomes" id="UP001165121">
    <property type="component" value="Unassembled WGS sequence"/>
</dbReference>
<feature type="compositionally biased region" description="Low complexity" evidence="1">
    <location>
        <begin position="678"/>
        <end position="702"/>
    </location>
</feature>
<accession>A0A9W6XWP6</accession>
<protein>
    <submittedName>
        <fullName evidence="3">Unnamed protein product</fullName>
    </submittedName>
</protein>
<comment type="caution">
    <text evidence="3">The sequence shown here is derived from an EMBL/GenBank/DDBJ whole genome shotgun (WGS) entry which is preliminary data.</text>
</comment>
<dbReference type="PANTHER" id="PTHR22538:SF1">
    <property type="entry name" value="VWFD DOMAIN-CONTAINING PROTEIN"/>
    <property type="match status" value="1"/>
</dbReference>
<dbReference type="EMBL" id="BSXT01002404">
    <property type="protein sequence ID" value="GMF48765.1"/>
    <property type="molecule type" value="Genomic_DNA"/>
</dbReference>
<feature type="region of interest" description="Disordered" evidence="1">
    <location>
        <begin position="610"/>
        <end position="722"/>
    </location>
</feature>
<reference evidence="3" key="1">
    <citation type="submission" date="2023-04" db="EMBL/GenBank/DDBJ databases">
        <title>Phytophthora fragariaefolia NBRC 109709.</title>
        <authorList>
            <person name="Ichikawa N."/>
            <person name="Sato H."/>
            <person name="Tonouchi N."/>
        </authorList>
    </citation>
    <scope>NUCLEOTIDE SEQUENCE</scope>
    <source>
        <strain evidence="3">NBRC 109709</strain>
    </source>
</reference>
<evidence type="ECO:0000313" key="4">
    <source>
        <dbReference type="Proteomes" id="UP001165121"/>
    </source>
</evidence>
<name>A0A9W6XWP6_9STRA</name>
<proteinExistence type="predicted"/>
<dbReference type="InterPro" id="IPR029058">
    <property type="entry name" value="AB_hydrolase_fold"/>
</dbReference>
<dbReference type="PANTHER" id="PTHR22538">
    <property type="entry name" value="CILIA- AND FLAGELLA-ASSOCIATED PROTEIN 74"/>
    <property type="match status" value="1"/>
</dbReference>
<sequence length="766" mass="83113">MGLEAAVTEKQQDERRSTRRPWASWRLALIATVGAVLMVTQFTDYTHHFHAHVAKHRILRSLQEQPALRLTFELKRKPMYIHGASTFDVVATPAPKSSPGDKSMVYDGMASFEQGGHTHEYSLVDGTAYYTRRPTGEPGAEIESGCLPAHSVPPIGSVLNAIQGATTATHLLEPGVVEEKCPGGSMMVFPFAGEDFVLCSRRSKSSWFKDEGFQVFGTDLSINVKYEPTAPVIVAPRVALGDLFSCNKVPFGERIAPSLPLLMSRSVSEWGRRALRAEKAEFDLFKKAWNLITDNVCGCKGAQRPCVFVAGLSSYDDYGLTDNDPKGYFGDQLGDHSPCCSSRKFITLATKDNSWYDPVFQQRLVDLILQVSTTSDSATGTIKDTIIFGHSMANLVLSGAIAGGKAKIDPSTSWVAASTPMEGSMGSNYILESCNGEKSGFVASIVEMLGNCPVNTGQMSLAYEGTNFSSGAMNAAYASAQAAYASNVSAVLCSNSFSGLVTVKAALYALAGELLPHHSSENDGIVEYGSCAMGLPLESFDNTYESVRYVSELNHVDTSFRNGDGVFSDSKKPLKWFECLLLESGYCTQLSRDMRKQKIRRTYTGIPGFGVHCGRPSIPEKPTGGDLARQMERRRRSATKRRQPPSASVSSDSDVHSSDGEPLLSQELSGGNYPTTQSEPSTFDSSSRPSNPSSLGSTSSTSNGEDESTGSQEGDVGPPLEKTQFNSWEEFHAYFNLYMAQSNQVIGFLYNHALSDELICINLLSS</sequence>
<evidence type="ECO:0000256" key="2">
    <source>
        <dbReference type="SAM" id="Phobius"/>
    </source>
</evidence>